<dbReference type="EMBL" id="KZ351315">
    <property type="protein sequence ID" value="PIO63076.1"/>
    <property type="molecule type" value="Genomic_DNA"/>
</dbReference>
<dbReference type="InterPro" id="IPR010977">
    <property type="entry name" value="Aromatic_deC"/>
</dbReference>
<dbReference type="GO" id="GO:0042427">
    <property type="term" value="P:serotonin biosynthetic process"/>
    <property type="evidence" value="ECO:0007669"/>
    <property type="project" value="TreeGrafter"/>
</dbReference>
<dbReference type="GO" id="GO:0042423">
    <property type="term" value="P:catecholamine biosynthetic process"/>
    <property type="evidence" value="ECO:0007669"/>
    <property type="project" value="UniProtKB-KW"/>
</dbReference>
<dbReference type="AlphaFoldDB" id="A0A2G9TYH9"/>
<evidence type="ECO:0000256" key="10">
    <source>
        <dbReference type="PIRSR" id="PIRSR602129-50"/>
    </source>
</evidence>
<feature type="modified residue" description="N6-(pyridoxal phosphate)lysine" evidence="10">
    <location>
        <position position="305"/>
    </location>
</feature>
<evidence type="ECO:0000256" key="8">
    <source>
        <dbReference type="ARBA" id="ARBA00040968"/>
    </source>
</evidence>
<evidence type="ECO:0000256" key="6">
    <source>
        <dbReference type="ARBA" id="ARBA00023239"/>
    </source>
</evidence>
<dbReference type="PANTHER" id="PTHR11999">
    <property type="entry name" value="GROUP II PYRIDOXAL-5-PHOSPHATE DECARBOXYLASE"/>
    <property type="match status" value="1"/>
</dbReference>
<accession>A0A2G9TYH9</accession>
<dbReference type="OrthoDB" id="639767at2759"/>
<comment type="similarity">
    <text evidence="11">Belongs to the group II decarboxylase family.</text>
</comment>
<keyword evidence="6 11" id="KW-0456">Lyase</keyword>
<sequence length="352" mass="39334">MVDFVADFWDGLRQRQPLPDVKPGYISEFVPKHPPTEPEEWETIFKDLEPAVMRGNTYWHHPHFFAYFPTACSYPAIMADILSGGLAGIGFTWNSHPGTGCGIIQNTASDATMIAILTARAKAVEAVKTESTSILSWMANTELGKSVKSVLAKVRQNSLTEDDSGIITPHFHDPVVFEKLIAYCSDQAHSSVDKDVMLCGVKMRKLRSTIDPELKNYTVTKETLETAIKEDRARGLIPFIMIATIGTTSSCGMDRLDELGPICNRENIYLHVDAAYAGSFLICPEFRYLSKGIEMVDSYNFNAHKAMLTNFDCSPMWFKDGVTATKYFNVDPVYLKHEYQAVAADYRVGKRG</sequence>
<dbReference type="Proteomes" id="UP000230423">
    <property type="component" value="Unassembled WGS sequence"/>
</dbReference>
<organism evidence="12 13">
    <name type="scientific">Teladorsagia circumcincta</name>
    <name type="common">Brown stomach worm</name>
    <name type="synonym">Ostertagia circumcincta</name>
    <dbReference type="NCBI Taxonomy" id="45464"/>
    <lineage>
        <taxon>Eukaryota</taxon>
        <taxon>Metazoa</taxon>
        <taxon>Ecdysozoa</taxon>
        <taxon>Nematoda</taxon>
        <taxon>Chromadorea</taxon>
        <taxon>Rhabditida</taxon>
        <taxon>Rhabditina</taxon>
        <taxon>Rhabditomorpha</taxon>
        <taxon>Strongyloidea</taxon>
        <taxon>Trichostrongylidae</taxon>
        <taxon>Teladorsagia</taxon>
    </lineage>
</organism>
<dbReference type="InterPro" id="IPR015424">
    <property type="entry name" value="PyrdxlP-dep_Trfase"/>
</dbReference>
<evidence type="ECO:0000313" key="13">
    <source>
        <dbReference type="Proteomes" id="UP000230423"/>
    </source>
</evidence>
<dbReference type="SUPFAM" id="SSF53383">
    <property type="entry name" value="PLP-dependent transferases"/>
    <property type="match status" value="1"/>
</dbReference>
<keyword evidence="5 10" id="KW-0663">Pyridoxal phosphate</keyword>
<keyword evidence="3" id="KW-0127">Catecholamine biosynthesis</keyword>
<evidence type="ECO:0000256" key="9">
    <source>
        <dbReference type="ARBA" id="ARBA00041275"/>
    </source>
</evidence>
<keyword evidence="4" id="KW-0210">Decarboxylase</keyword>
<evidence type="ECO:0000256" key="3">
    <source>
        <dbReference type="ARBA" id="ARBA00022584"/>
    </source>
</evidence>
<evidence type="ECO:0000256" key="7">
    <source>
        <dbReference type="ARBA" id="ARBA00038886"/>
    </source>
</evidence>
<dbReference type="Gene3D" id="3.40.640.10">
    <property type="entry name" value="Type I PLP-dependent aspartate aminotransferase-like (Major domain)"/>
    <property type="match status" value="1"/>
</dbReference>
<dbReference type="InterPro" id="IPR002129">
    <property type="entry name" value="PyrdxlP-dep_de-COase"/>
</dbReference>
<reference evidence="12 13" key="1">
    <citation type="submission" date="2015-09" db="EMBL/GenBank/DDBJ databases">
        <title>Draft genome of the parasitic nematode Teladorsagia circumcincta isolate WARC Sus (inbred).</title>
        <authorList>
            <person name="Mitreva M."/>
        </authorList>
    </citation>
    <scope>NUCLEOTIDE SEQUENCE [LARGE SCALE GENOMIC DNA]</scope>
    <source>
        <strain evidence="12 13">S</strain>
    </source>
</reference>
<dbReference type="Pfam" id="PF00282">
    <property type="entry name" value="Pyridoxal_deC"/>
    <property type="match status" value="2"/>
</dbReference>
<evidence type="ECO:0000313" key="12">
    <source>
        <dbReference type="EMBL" id="PIO63076.1"/>
    </source>
</evidence>
<dbReference type="GO" id="GO:0019752">
    <property type="term" value="P:carboxylic acid metabolic process"/>
    <property type="evidence" value="ECO:0007669"/>
    <property type="project" value="InterPro"/>
</dbReference>
<dbReference type="PRINTS" id="PR00800">
    <property type="entry name" value="YHDCRBOXLASE"/>
</dbReference>
<protein>
    <recommendedName>
        <fullName evidence="8">Aromatic-L-amino-acid decarboxylase</fullName>
        <ecNumber evidence="7">4.1.1.28</ecNumber>
    </recommendedName>
    <alternativeName>
        <fullName evidence="9">DOPA decarboxylase</fullName>
    </alternativeName>
</protein>
<dbReference type="Gene3D" id="1.20.1340.10">
    <property type="entry name" value="dopa decarboxylase, N-terminal domain"/>
    <property type="match status" value="1"/>
</dbReference>
<dbReference type="GO" id="GO:0004058">
    <property type="term" value="F:aromatic-L-amino-acid decarboxylase activity"/>
    <property type="evidence" value="ECO:0007669"/>
    <property type="project" value="UniProtKB-EC"/>
</dbReference>
<dbReference type="GO" id="GO:0030170">
    <property type="term" value="F:pyridoxal phosphate binding"/>
    <property type="evidence" value="ECO:0007669"/>
    <property type="project" value="InterPro"/>
</dbReference>
<comment type="cofactor">
    <cofactor evidence="1 10 11">
        <name>pyridoxal 5'-phosphate</name>
        <dbReference type="ChEBI" id="CHEBI:597326"/>
    </cofactor>
</comment>
<dbReference type="GO" id="GO:0005737">
    <property type="term" value="C:cytoplasm"/>
    <property type="evidence" value="ECO:0007669"/>
    <property type="project" value="TreeGrafter"/>
</dbReference>
<evidence type="ECO:0000256" key="5">
    <source>
        <dbReference type="ARBA" id="ARBA00022898"/>
    </source>
</evidence>
<proteinExistence type="inferred from homology"/>
<evidence type="ECO:0000256" key="1">
    <source>
        <dbReference type="ARBA" id="ARBA00001933"/>
    </source>
</evidence>
<comment type="subunit">
    <text evidence="2">Homodimer.</text>
</comment>
<name>A0A2G9TYH9_TELCI</name>
<dbReference type="PANTHER" id="PTHR11999:SF167">
    <property type="entry name" value="AROMATIC-L-AMINO-ACID DECARBOXYLASE"/>
    <property type="match status" value="1"/>
</dbReference>
<keyword evidence="13" id="KW-1185">Reference proteome</keyword>
<dbReference type="InterPro" id="IPR015421">
    <property type="entry name" value="PyrdxlP-dep_Trfase_major"/>
</dbReference>
<evidence type="ECO:0000256" key="11">
    <source>
        <dbReference type="RuleBase" id="RU000382"/>
    </source>
</evidence>
<gene>
    <name evidence="12" type="ORF">TELCIR_15343</name>
</gene>
<dbReference type="EC" id="4.1.1.28" evidence="7"/>
<evidence type="ECO:0000256" key="4">
    <source>
        <dbReference type="ARBA" id="ARBA00022793"/>
    </source>
</evidence>
<dbReference type="GO" id="GO:0006520">
    <property type="term" value="P:amino acid metabolic process"/>
    <property type="evidence" value="ECO:0007669"/>
    <property type="project" value="InterPro"/>
</dbReference>
<evidence type="ECO:0000256" key="2">
    <source>
        <dbReference type="ARBA" id="ARBA00011738"/>
    </source>
</evidence>